<accession>A0ACD5AC80</accession>
<evidence type="ECO:0000313" key="1">
    <source>
        <dbReference type="EMBL" id="WWQ64764.1"/>
    </source>
</evidence>
<dbReference type="EMBL" id="CP146022">
    <property type="protein sequence ID" value="WWQ64764.1"/>
    <property type="molecule type" value="Genomic_DNA"/>
</dbReference>
<reference evidence="1" key="1">
    <citation type="journal article" date="2025" name="Int. J. Syst. Evol. Microbiol.">
        <title>Streptomyces citrinus sp. nov., with yellow diffusible pigment.</title>
        <authorList>
            <person name="He Y."/>
            <person name="Yang E."/>
            <person name="Xu J."/>
            <person name="Sun Y."/>
            <person name="Sun L."/>
        </authorList>
    </citation>
    <scope>NUCLEOTIDE SEQUENCE</scope>
    <source>
        <strain evidence="1">Q6</strain>
    </source>
</reference>
<evidence type="ECO:0000313" key="2">
    <source>
        <dbReference type="Proteomes" id="UP001432251"/>
    </source>
</evidence>
<protein>
    <submittedName>
        <fullName evidence="1">Uncharacterized protein</fullName>
    </submittedName>
</protein>
<organism evidence="1 2">
    <name type="scientific">Streptomyces citrinus</name>
    <dbReference type="NCBI Taxonomy" id="3118173"/>
    <lineage>
        <taxon>Bacteria</taxon>
        <taxon>Bacillati</taxon>
        <taxon>Actinomycetota</taxon>
        <taxon>Actinomycetes</taxon>
        <taxon>Kitasatosporales</taxon>
        <taxon>Streptomycetaceae</taxon>
        <taxon>Streptomyces</taxon>
    </lineage>
</organism>
<gene>
    <name evidence="1" type="ORF">V2W30_16375</name>
</gene>
<keyword evidence="2" id="KW-1185">Reference proteome</keyword>
<name>A0ACD5AC80_9ACTN</name>
<sequence length="462" mass="51056">MSTGISHRKDVEFLESCSPPLVQRNADEFKRVHDLLTSADPSAERAEKHTQWKSEGSTHYEGRLSEGRKLVTLLADGYAQAATALSDYAAALTTAKSYYSSGKRTEQSLADLIHTKGTAITREAQEAEPMRQWEDMRATTGVMDFFAELTMDVDDIKDEANRLHDAAGSDFHLAKTTEKEARDLCTHRLKQAYDMVPEFRTYAGRTDLVSAIPELRREAAEASSNPLTHLPGSGPKQDYYPTAGDQIVSPTLRDIRLQVAGLPGARDNYWNPPGNDQERAEWITANKDIINAAARNSGLPPDMVAGIAWQEIGGQPGILDDMTDTIREQADSPLSPIIPENLPWRLGGDPDNTSMGPIAIQVRRGAEVLGYDPDHLTDQQRGMVEEALQDPAQNMFIASEYLAQLKAESEFANVPPEEMTPAQYQELAARYNGGPYWQSEDAQGYGRGFSNNLDDARKALRS</sequence>
<proteinExistence type="predicted"/>
<dbReference type="Proteomes" id="UP001432251">
    <property type="component" value="Chromosome"/>
</dbReference>